<dbReference type="EMBL" id="DXGF01000130">
    <property type="protein sequence ID" value="HIW84042.1"/>
    <property type="molecule type" value="Genomic_DNA"/>
</dbReference>
<protein>
    <submittedName>
        <fullName evidence="2">DUF1538 domain-containing protein</fullName>
    </submittedName>
</protein>
<dbReference type="Proteomes" id="UP000824263">
    <property type="component" value="Unassembled WGS sequence"/>
</dbReference>
<feature type="transmembrane region" description="Helical" evidence="1">
    <location>
        <begin position="396"/>
        <end position="416"/>
    </location>
</feature>
<keyword evidence="1" id="KW-0812">Transmembrane</keyword>
<feature type="transmembrane region" description="Helical" evidence="1">
    <location>
        <begin position="293"/>
        <end position="315"/>
    </location>
</feature>
<keyword evidence="1" id="KW-1133">Transmembrane helix</keyword>
<name>A0A9D1UDQ5_9FIRM</name>
<comment type="caution">
    <text evidence="2">The sequence shown here is derived from an EMBL/GenBank/DDBJ whole genome shotgun (WGS) entry which is preliminary data.</text>
</comment>
<feature type="transmembrane region" description="Helical" evidence="1">
    <location>
        <begin position="428"/>
        <end position="447"/>
    </location>
</feature>
<feature type="transmembrane region" description="Helical" evidence="1">
    <location>
        <begin position="12"/>
        <end position="34"/>
    </location>
</feature>
<evidence type="ECO:0000256" key="1">
    <source>
        <dbReference type="SAM" id="Phobius"/>
    </source>
</evidence>
<feature type="transmembrane region" description="Helical" evidence="1">
    <location>
        <begin position="208"/>
        <end position="228"/>
    </location>
</feature>
<evidence type="ECO:0000313" key="2">
    <source>
        <dbReference type="EMBL" id="HIW84042.1"/>
    </source>
</evidence>
<dbReference type="Pfam" id="PF07556">
    <property type="entry name" value="DUF1538"/>
    <property type="match status" value="2"/>
</dbReference>
<feature type="transmembrane region" description="Helical" evidence="1">
    <location>
        <begin position="368"/>
        <end position="390"/>
    </location>
</feature>
<evidence type="ECO:0000313" key="3">
    <source>
        <dbReference type="Proteomes" id="UP000824263"/>
    </source>
</evidence>
<gene>
    <name evidence="2" type="ORF">H9873_06955</name>
</gene>
<sequence>MGFYRNKFKEKLKEALIAVLPTIGIVILLSFTIAPIPPSILLLFLFGAVLLIIGMMFFTLGAELAMTPIGEKIGTRIAQSRNLGIVLFLCFILGFIITISEPDLQVLAEQVPSVPNITLIVAVAVGVGLFLMVAMLRMLFSRTLRSLLILFYLLVFGLAFFVPDDFLAVAFDSGGVTTGPMTVPFIMALGVGFAAVRSDKHAEDDSFGLVALCSIGPIMAVLILGFLYRPEDRGYTPSELPSIQDSVELWRCFEEGLPKYIMEIAVSLLPIVMFFIIFQVISLKIKKKPLLKIVIGMIYTYIGLVLFLTGVNVGFMPAGNYLGGTIAGLSYSWILIPIGMVIGYFIVKAEPAVYVLKEQVEEITSGAISGEAMALSLSLGVSASIGLAIIRVLTGISIFWFILPGYILALCLSFFVPKIFTAIAFDSGGVASGPMTATFLLPFAMGACQAVGGNIVQDAFGVVAMVAMTPLITIQIMGVIYKYRFAHTESMESATASYLDAWADDDIIEL</sequence>
<dbReference type="AlphaFoldDB" id="A0A9D1UDQ5"/>
<reference evidence="2" key="1">
    <citation type="journal article" date="2021" name="PeerJ">
        <title>Extensive microbial diversity within the chicken gut microbiome revealed by metagenomics and culture.</title>
        <authorList>
            <person name="Gilroy R."/>
            <person name="Ravi A."/>
            <person name="Getino M."/>
            <person name="Pursley I."/>
            <person name="Horton D.L."/>
            <person name="Alikhan N.F."/>
            <person name="Baker D."/>
            <person name="Gharbi K."/>
            <person name="Hall N."/>
            <person name="Watson M."/>
            <person name="Adriaenssens E.M."/>
            <person name="Foster-Nyarko E."/>
            <person name="Jarju S."/>
            <person name="Secka A."/>
            <person name="Antonio M."/>
            <person name="Oren A."/>
            <person name="Chaudhuri R.R."/>
            <person name="La Ragione R."/>
            <person name="Hildebrand F."/>
            <person name="Pallen M.J."/>
        </authorList>
    </citation>
    <scope>NUCLEOTIDE SEQUENCE</scope>
    <source>
        <strain evidence="2">ChiSxjej1B13-11762</strain>
    </source>
</reference>
<proteinExistence type="predicted"/>
<reference evidence="2" key="2">
    <citation type="submission" date="2021-04" db="EMBL/GenBank/DDBJ databases">
        <authorList>
            <person name="Gilroy R."/>
        </authorList>
    </citation>
    <scope>NUCLEOTIDE SEQUENCE</scope>
    <source>
        <strain evidence="2">ChiSxjej1B13-11762</strain>
    </source>
</reference>
<feature type="transmembrane region" description="Helical" evidence="1">
    <location>
        <begin position="321"/>
        <end position="347"/>
    </location>
</feature>
<feature type="transmembrane region" description="Helical" evidence="1">
    <location>
        <begin position="459"/>
        <end position="481"/>
    </location>
</feature>
<feature type="transmembrane region" description="Helical" evidence="1">
    <location>
        <begin position="82"/>
        <end position="99"/>
    </location>
</feature>
<feature type="transmembrane region" description="Helical" evidence="1">
    <location>
        <begin position="177"/>
        <end position="196"/>
    </location>
</feature>
<organism evidence="2 3">
    <name type="scientific">Candidatus Dorea gallistercoris</name>
    <dbReference type="NCBI Taxonomy" id="2838542"/>
    <lineage>
        <taxon>Bacteria</taxon>
        <taxon>Bacillati</taxon>
        <taxon>Bacillota</taxon>
        <taxon>Clostridia</taxon>
        <taxon>Lachnospirales</taxon>
        <taxon>Lachnospiraceae</taxon>
        <taxon>Dorea</taxon>
    </lineage>
</organism>
<feature type="transmembrane region" description="Helical" evidence="1">
    <location>
        <begin position="147"/>
        <end position="171"/>
    </location>
</feature>
<feature type="transmembrane region" description="Helical" evidence="1">
    <location>
        <begin position="40"/>
        <end position="61"/>
    </location>
</feature>
<feature type="transmembrane region" description="Helical" evidence="1">
    <location>
        <begin position="260"/>
        <end position="281"/>
    </location>
</feature>
<feature type="transmembrane region" description="Helical" evidence="1">
    <location>
        <begin position="119"/>
        <end position="140"/>
    </location>
</feature>
<dbReference type="InterPro" id="IPR011435">
    <property type="entry name" value="UmpAB"/>
</dbReference>
<accession>A0A9D1UDQ5</accession>
<keyword evidence="1" id="KW-0472">Membrane</keyword>